<proteinExistence type="predicted"/>
<protein>
    <submittedName>
        <fullName evidence="2">Uncharacterized protein</fullName>
    </submittedName>
</protein>
<dbReference type="RefSeq" id="WP_229690899.1">
    <property type="nucleotide sequence ID" value="NZ_BMNT01000005.1"/>
</dbReference>
<dbReference type="PANTHER" id="PTHR34613:SF1">
    <property type="entry name" value="SLL6017 PROTEIN"/>
    <property type="match status" value="1"/>
</dbReference>
<evidence type="ECO:0000256" key="1">
    <source>
        <dbReference type="SAM" id="MobiDB-lite"/>
    </source>
</evidence>
<dbReference type="Proteomes" id="UP000645217">
    <property type="component" value="Unassembled WGS sequence"/>
</dbReference>
<organism evidence="2 3">
    <name type="scientific">Sphaerisporangium melleum</name>
    <dbReference type="NCBI Taxonomy" id="321316"/>
    <lineage>
        <taxon>Bacteria</taxon>
        <taxon>Bacillati</taxon>
        <taxon>Actinomycetota</taxon>
        <taxon>Actinomycetes</taxon>
        <taxon>Streptosporangiales</taxon>
        <taxon>Streptosporangiaceae</taxon>
        <taxon>Sphaerisporangium</taxon>
    </lineage>
</organism>
<comment type="caution">
    <text evidence="2">The sequence shown here is derived from an EMBL/GenBank/DDBJ whole genome shotgun (WGS) entry which is preliminary data.</text>
</comment>
<reference evidence="2" key="2">
    <citation type="submission" date="2020-09" db="EMBL/GenBank/DDBJ databases">
        <authorList>
            <person name="Sun Q."/>
            <person name="Ohkuma M."/>
        </authorList>
    </citation>
    <scope>NUCLEOTIDE SEQUENCE</scope>
    <source>
        <strain evidence="2">JCM 13064</strain>
    </source>
</reference>
<sequence>MPSVVHDTLNLLFRNRPEFAVEILREQLGVDVPVHAPAHLAAGDFNDRPSRDSQADTVIVVGPPHDPMHGIVVEIQQEIEDSKRRGLSRYAAALWLRLDCPVTVLVICNDAKVAKWAAEPIVTSLPGYVLTPKAFGPDLTPVITDAKEAAAHPELAALSVMAHGENPDVTKAFVASMMHIDRDAPQYYEYAYRLASKAVRRTLEEIMASTTWPVYSPFAREHYGKGLEAGKKEGKEEGRKEGRKEGKQETLTEAVLTVLDSRGIQLSAAAREHITTCHDLAQLNAWLRRSATVGSAEELFTPPDQPA</sequence>
<evidence type="ECO:0000313" key="2">
    <source>
        <dbReference type="EMBL" id="GGK71157.1"/>
    </source>
</evidence>
<accession>A0A917QVB2</accession>
<keyword evidence="3" id="KW-1185">Reference proteome</keyword>
<dbReference type="EMBL" id="BMNT01000005">
    <property type="protein sequence ID" value="GGK71157.1"/>
    <property type="molecule type" value="Genomic_DNA"/>
</dbReference>
<dbReference type="AlphaFoldDB" id="A0A917QVB2"/>
<gene>
    <name evidence="2" type="ORF">GCM10007964_12500</name>
</gene>
<reference evidence="2" key="1">
    <citation type="journal article" date="2014" name="Int. J. Syst. Evol. Microbiol.">
        <title>Complete genome sequence of Corynebacterium casei LMG S-19264T (=DSM 44701T), isolated from a smear-ripened cheese.</title>
        <authorList>
            <consortium name="US DOE Joint Genome Institute (JGI-PGF)"/>
            <person name="Walter F."/>
            <person name="Albersmeier A."/>
            <person name="Kalinowski J."/>
            <person name="Ruckert C."/>
        </authorList>
    </citation>
    <scope>NUCLEOTIDE SEQUENCE</scope>
    <source>
        <strain evidence="2">JCM 13064</strain>
    </source>
</reference>
<name>A0A917QVB2_9ACTN</name>
<dbReference type="PANTHER" id="PTHR34613">
    <property type="entry name" value="SLL0800 PROTEIN"/>
    <property type="match status" value="1"/>
</dbReference>
<evidence type="ECO:0000313" key="3">
    <source>
        <dbReference type="Proteomes" id="UP000645217"/>
    </source>
</evidence>
<feature type="region of interest" description="Disordered" evidence="1">
    <location>
        <begin position="227"/>
        <end position="248"/>
    </location>
</feature>